<dbReference type="SUPFAM" id="SSF46894">
    <property type="entry name" value="C-terminal effector domain of the bipartite response regulators"/>
    <property type="match status" value="1"/>
</dbReference>
<evidence type="ECO:0000256" key="1">
    <source>
        <dbReference type="ARBA" id="ARBA00022553"/>
    </source>
</evidence>
<dbReference type="SUPFAM" id="SSF52172">
    <property type="entry name" value="CheY-like"/>
    <property type="match status" value="1"/>
</dbReference>
<comment type="caution">
    <text evidence="6">The sequence shown here is derived from an EMBL/GenBank/DDBJ whole genome shotgun (WGS) entry which is preliminary data.</text>
</comment>
<dbReference type="PRINTS" id="PR00038">
    <property type="entry name" value="HTHLUXR"/>
</dbReference>
<evidence type="ECO:0000313" key="6">
    <source>
        <dbReference type="EMBL" id="MCL6729260.1"/>
    </source>
</evidence>
<dbReference type="SMART" id="SM00448">
    <property type="entry name" value="REC"/>
    <property type="match status" value="1"/>
</dbReference>
<dbReference type="PROSITE" id="PS50043">
    <property type="entry name" value="HTH_LUXR_2"/>
    <property type="match status" value="1"/>
</dbReference>
<dbReference type="InterPro" id="IPR011006">
    <property type="entry name" value="CheY-like_superfamily"/>
</dbReference>
<dbReference type="Gene3D" id="3.40.50.2300">
    <property type="match status" value="1"/>
</dbReference>
<dbReference type="EMBL" id="JAMGBE010000001">
    <property type="protein sequence ID" value="MCL6729260.1"/>
    <property type="molecule type" value="Genomic_DNA"/>
</dbReference>
<dbReference type="InterPro" id="IPR058245">
    <property type="entry name" value="NreC/VraR/RcsB-like_REC"/>
</dbReference>
<organism evidence="6 7">
    <name type="scientific">Sphingomonas hankyongi</name>
    <dbReference type="NCBI Taxonomy" id="2908209"/>
    <lineage>
        <taxon>Bacteria</taxon>
        <taxon>Pseudomonadati</taxon>
        <taxon>Pseudomonadota</taxon>
        <taxon>Alphaproteobacteria</taxon>
        <taxon>Sphingomonadales</taxon>
        <taxon>Sphingomonadaceae</taxon>
        <taxon>Sphingomonas</taxon>
    </lineage>
</organism>
<evidence type="ECO:0000313" key="7">
    <source>
        <dbReference type="Proteomes" id="UP001165342"/>
    </source>
</evidence>
<dbReference type="PROSITE" id="PS50110">
    <property type="entry name" value="RESPONSE_REGULATORY"/>
    <property type="match status" value="1"/>
</dbReference>
<evidence type="ECO:0000259" key="5">
    <source>
        <dbReference type="PROSITE" id="PS50110"/>
    </source>
</evidence>
<accession>A0ABT0S122</accession>
<protein>
    <submittedName>
        <fullName evidence="6">Response regulator transcription factor</fullName>
    </submittedName>
</protein>
<feature type="domain" description="HTH luxR-type" evidence="4">
    <location>
        <begin position="140"/>
        <end position="205"/>
    </location>
</feature>
<dbReference type="InterPro" id="IPR016032">
    <property type="entry name" value="Sig_transdc_resp-reg_C-effctor"/>
</dbReference>
<dbReference type="Pfam" id="PF00196">
    <property type="entry name" value="GerE"/>
    <property type="match status" value="1"/>
</dbReference>
<proteinExistence type="predicted"/>
<evidence type="ECO:0000256" key="2">
    <source>
        <dbReference type="ARBA" id="ARBA00023125"/>
    </source>
</evidence>
<keyword evidence="1 3" id="KW-0597">Phosphoprotein</keyword>
<keyword evidence="7" id="KW-1185">Reference proteome</keyword>
<name>A0ABT0S122_9SPHN</name>
<dbReference type="SMART" id="SM00421">
    <property type="entry name" value="HTH_LUXR"/>
    <property type="match status" value="1"/>
</dbReference>
<dbReference type="InterPro" id="IPR000792">
    <property type="entry name" value="Tscrpt_reg_LuxR_C"/>
</dbReference>
<dbReference type="RefSeq" id="WP_249830734.1">
    <property type="nucleotide sequence ID" value="NZ_JAMGBE010000001.1"/>
</dbReference>
<dbReference type="Pfam" id="PF00072">
    <property type="entry name" value="Response_reg"/>
    <property type="match status" value="1"/>
</dbReference>
<reference evidence="6" key="1">
    <citation type="submission" date="2022-05" db="EMBL/GenBank/DDBJ databases">
        <authorList>
            <person name="Jo J.-H."/>
            <person name="Im W.-T."/>
        </authorList>
    </citation>
    <scope>NUCLEOTIDE SEQUENCE</scope>
    <source>
        <strain evidence="6">SE220</strain>
    </source>
</reference>
<dbReference type="PANTHER" id="PTHR43214:SF38">
    <property type="entry name" value="NITRATE_NITRITE RESPONSE REGULATOR PROTEIN NARL"/>
    <property type="match status" value="1"/>
</dbReference>
<gene>
    <name evidence="6" type="ORF">LZ538_04215</name>
</gene>
<evidence type="ECO:0000259" key="4">
    <source>
        <dbReference type="PROSITE" id="PS50043"/>
    </source>
</evidence>
<dbReference type="Proteomes" id="UP001165342">
    <property type="component" value="Unassembled WGS sequence"/>
</dbReference>
<feature type="modified residue" description="4-aspartylphosphate" evidence="3">
    <location>
        <position position="53"/>
    </location>
</feature>
<keyword evidence="2" id="KW-0238">DNA-binding</keyword>
<dbReference type="CDD" id="cd17535">
    <property type="entry name" value="REC_NarL-like"/>
    <property type="match status" value="1"/>
</dbReference>
<feature type="domain" description="Response regulatory" evidence="5">
    <location>
        <begin position="3"/>
        <end position="118"/>
    </location>
</feature>
<evidence type="ECO:0000256" key="3">
    <source>
        <dbReference type="PROSITE-ProRule" id="PRU00169"/>
    </source>
</evidence>
<dbReference type="InterPro" id="IPR039420">
    <property type="entry name" value="WalR-like"/>
</dbReference>
<dbReference type="PANTHER" id="PTHR43214">
    <property type="entry name" value="TWO-COMPONENT RESPONSE REGULATOR"/>
    <property type="match status" value="1"/>
</dbReference>
<dbReference type="InterPro" id="IPR001789">
    <property type="entry name" value="Sig_transdc_resp-reg_receiver"/>
</dbReference>
<dbReference type="CDD" id="cd06170">
    <property type="entry name" value="LuxR_C_like"/>
    <property type="match status" value="1"/>
</dbReference>
<sequence length="211" mass="23223">MTKIVLADDHPMIRTAIEVLLRETDYEMAGTAETGAATLRVIEEVRPDLLLLDLQMPGGGGMEVVRALQSDKAAPQIIILTAAIDDSSLLEAKKLGVRGMVLKNSDPAYLLECLDRVSSGGTWIDPELSIRADELVQSLSERPRIQLAPRERQLIGFVRQGLRNREIANELGVTEGTVKVYLHGVFEKLGVNSRTELAVRADEFLSDAYIK</sequence>